<dbReference type="EMBL" id="VCGU01000010">
    <property type="protein sequence ID" value="TRY68996.1"/>
    <property type="molecule type" value="Genomic_DNA"/>
</dbReference>
<dbReference type="CDD" id="cd00487">
    <property type="entry name" value="Pep_deformylase"/>
    <property type="match status" value="1"/>
</dbReference>
<dbReference type="AlphaFoldDB" id="A0A553NUA6"/>
<sequence length="238" mass="27128">MPDLKASCRLRLPQPSKRGIHVQDQDNIGHNHIVQLGDPVLRRPVLPLDPSEVGHPIFQALVDRLVATLNKYDCLGLSAPQIGVSAPISVVQFTAHQLQNWDKDYVERFGLVEVPLTVLINPEMRVTDAVEVFAREGCASMQGFSAVVPRAREIHVKALNRAGEPFEFGAKNWTARMIQHELDHLRGKLFLDRMRPESLVFNHWRIVNKRGGKYTMSYSGPKKRIHAFWNLFNRQETK</sequence>
<keyword evidence="9" id="KW-1185">Reference proteome</keyword>
<evidence type="ECO:0000256" key="3">
    <source>
        <dbReference type="ARBA" id="ARBA00022801"/>
    </source>
</evidence>
<evidence type="ECO:0000256" key="5">
    <source>
        <dbReference type="ARBA" id="ARBA00037114"/>
    </source>
</evidence>
<dbReference type="Gene3D" id="3.90.45.10">
    <property type="entry name" value="Peptide deformylase"/>
    <property type="match status" value="1"/>
</dbReference>
<evidence type="ECO:0000256" key="6">
    <source>
        <dbReference type="ARBA" id="ARBA00048875"/>
    </source>
</evidence>
<keyword evidence="4 7" id="KW-0648">Protein biosynthesis</keyword>
<dbReference type="PRINTS" id="PR01576">
    <property type="entry name" value="PDEFORMYLASE"/>
</dbReference>
<dbReference type="InterPro" id="IPR023635">
    <property type="entry name" value="Peptide_deformylase"/>
</dbReference>
<evidence type="ECO:0000256" key="2">
    <source>
        <dbReference type="ARBA" id="ARBA00022723"/>
    </source>
</evidence>
<dbReference type="Proteomes" id="UP000318571">
    <property type="component" value="Chromosome 1"/>
</dbReference>
<dbReference type="GO" id="GO:0042586">
    <property type="term" value="F:peptide deformylase activity"/>
    <property type="evidence" value="ECO:0007669"/>
    <property type="project" value="UniProtKB-EC"/>
</dbReference>
<dbReference type="NCBIfam" id="NF001159">
    <property type="entry name" value="PRK00150.1-3"/>
    <property type="match status" value="1"/>
</dbReference>
<organism evidence="8 9">
    <name type="scientific">Tigriopus californicus</name>
    <name type="common">Marine copepod</name>
    <dbReference type="NCBI Taxonomy" id="6832"/>
    <lineage>
        <taxon>Eukaryota</taxon>
        <taxon>Metazoa</taxon>
        <taxon>Ecdysozoa</taxon>
        <taxon>Arthropoda</taxon>
        <taxon>Crustacea</taxon>
        <taxon>Multicrustacea</taxon>
        <taxon>Hexanauplia</taxon>
        <taxon>Copepoda</taxon>
        <taxon>Harpacticoida</taxon>
        <taxon>Harpacticidae</taxon>
        <taxon>Tigriopus</taxon>
    </lineage>
</organism>
<comment type="catalytic activity">
    <reaction evidence="6 7">
        <text>N-terminal N-formyl-L-methionyl-[peptide] + H2O = N-terminal L-methionyl-[peptide] + formate</text>
        <dbReference type="Rhea" id="RHEA:24420"/>
        <dbReference type="Rhea" id="RHEA-COMP:10639"/>
        <dbReference type="Rhea" id="RHEA-COMP:10640"/>
        <dbReference type="ChEBI" id="CHEBI:15377"/>
        <dbReference type="ChEBI" id="CHEBI:15740"/>
        <dbReference type="ChEBI" id="CHEBI:49298"/>
        <dbReference type="ChEBI" id="CHEBI:64731"/>
        <dbReference type="EC" id="3.5.1.88"/>
    </reaction>
</comment>
<keyword evidence="3 7" id="KW-0378">Hydrolase</keyword>
<accession>A0A553NUA6</accession>
<dbReference type="GO" id="GO:0006412">
    <property type="term" value="P:translation"/>
    <property type="evidence" value="ECO:0007669"/>
    <property type="project" value="UniProtKB-KW"/>
</dbReference>
<gene>
    <name evidence="8" type="ORF">TCAL_16541</name>
</gene>
<dbReference type="PANTHER" id="PTHR10458:SF2">
    <property type="entry name" value="PEPTIDE DEFORMYLASE, MITOCHONDRIAL"/>
    <property type="match status" value="1"/>
</dbReference>
<dbReference type="SUPFAM" id="SSF56420">
    <property type="entry name" value="Peptide deformylase"/>
    <property type="match status" value="1"/>
</dbReference>
<dbReference type="GO" id="GO:0005739">
    <property type="term" value="C:mitochondrion"/>
    <property type="evidence" value="ECO:0007669"/>
    <property type="project" value="TreeGrafter"/>
</dbReference>
<dbReference type="HAMAP" id="MF_00163">
    <property type="entry name" value="Pep_deformylase"/>
    <property type="match status" value="1"/>
</dbReference>
<dbReference type="PANTHER" id="PTHR10458">
    <property type="entry name" value="PEPTIDE DEFORMYLASE"/>
    <property type="match status" value="1"/>
</dbReference>
<evidence type="ECO:0000313" key="8">
    <source>
        <dbReference type="EMBL" id="TRY68996.1"/>
    </source>
</evidence>
<evidence type="ECO:0000256" key="1">
    <source>
        <dbReference type="ARBA" id="ARBA00010759"/>
    </source>
</evidence>
<comment type="similarity">
    <text evidence="1 7">Belongs to the polypeptide deformylase family.</text>
</comment>
<dbReference type="FunFam" id="3.90.45.10:FF:000003">
    <property type="entry name" value="Peptide deformylase"/>
    <property type="match status" value="1"/>
</dbReference>
<name>A0A553NUA6_TIGCA</name>
<evidence type="ECO:0000256" key="4">
    <source>
        <dbReference type="ARBA" id="ARBA00022917"/>
    </source>
</evidence>
<reference evidence="8 9" key="1">
    <citation type="journal article" date="2018" name="Nat. Ecol. Evol.">
        <title>Genomic signatures of mitonuclear coevolution across populations of Tigriopus californicus.</title>
        <authorList>
            <person name="Barreto F.S."/>
            <person name="Watson E.T."/>
            <person name="Lima T.G."/>
            <person name="Willett C.S."/>
            <person name="Edmands S."/>
            <person name="Li W."/>
            <person name="Burton R.S."/>
        </authorList>
    </citation>
    <scope>NUCLEOTIDE SEQUENCE [LARGE SCALE GENOMIC DNA]</scope>
    <source>
        <strain evidence="8 9">San Diego</strain>
    </source>
</reference>
<protein>
    <recommendedName>
        <fullName evidence="7">Peptide deformylase</fullName>
        <ecNumber evidence="7">3.5.1.88</ecNumber>
    </recommendedName>
</protein>
<dbReference type="Pfam" id="PF01327">
    <property type="entry name" value="Pep_deformylase"/>
    <property type="match status" value="1"/>
</dbReference>
<keyword evidence="2 7" id="KW-0479">Metal-binding</keyword>
<evidence type="ECO:0000256" key="7">
    <source>
        <dbReference type="RuleBase" id="RU362111"/>
    </source>
</evidence>
<evidence type="ECO:0000313" key="9">
    <source>
        <dbReference type="Proteomes" id="UP000318571"/>
    </source>
</evidence>
<proteinExistence type="inferred from homology"/>
<dbReference type="OMA" id="ILYPMRI"/>
<dbReference type="InterPro" id="IPR036821">
    <property type="entry name" value="Peptide_deformylase_sf"/>
</dbReference>
<dbReference type="GO" id="GO:0046872">
    <property type="term" value="F:metal ion binding"/>
    <property type="evidence" value="ECO:0007669"/>
    <property type="project" value="UniProtKB-KW"/>
</dbReference>
<dbReference type="EC" id="3.5.1.88" evidence="7"/>
<comment type="caution">
    <text evidence="8">The sequence shown here is derived from an EMBL/GenBank/DDBJ whole genome shotgun (WGS) entry which is preliminary data.</text>
</comment>
<comment type="function">
    <text evidence="5 7">Removes the formyl group from the N-terminal Met of newly synthesized proteins.</text>
</comment>
<dbReference type="STRING" id="6832.A0A553NUA6"/>